<evidence type="ECO:0000256" key="1">
    <source>
        <dbReference type="ARBA" id="ARBA00022801"/>
    </source>
</evidence>
<feature type="chain" id="PRO_5014959986" evidence="4">
    <location>
        <begin position="23"/>
        <end position="1999"/>
    </location>
</feature>
<dbReference type="InterPro" id="IPR027414">
    <property type="entry name" value="GH95_N_dom"/>
</dbReference>
<dbReference type="GO" id="GO:0030599">
    <property type="term" value="F:pectinesterase activity"/>
    <property type="evidence" value="ECO:0007669"/>
    <property type="project" value="InterPro"/>
</dbReference>
<protein>
    <submittedName>
        <fullName evidence="9">Alpha-L-fucosidase family 95 / pectinesterase family 8</fullName>
        <ecNumber evidence="9">3.2.1.51</ecNumber>
    </submittedName>
</protein>
<dbReference type="EC" id="3.2.1.51" evidence="9"/>
<feature type="domain" description="Pectinesterase catalytic" evidence="5">
    <location>
        <begin position="1368"/>
        <end position="1507"/>
    </location>
</feature>
<dbReference type="GO" id="GO:0004560">
    <property type="term" value="F:alpha-L-fucosidase activity"/>
    <property type="evidence" value="ECO:0007669"/>
    <property type="project" value="UniProtKB-EC"/>
</dbReference>
<evidence type="ECO:0000259" key="8">
    <source>
        <dbReference type="Pfam" id="PF22124"/>
    </source>
</evidence>
<keyword evidence="1 9" id="KW-0378">Hydrolase</keyword>
<dbReference type="Gene3D" id="2.70.98.50">
    <property type="entry name" value="putative glycoside hydrolase family protein from bacillus halodurans"/>
    <property type="match status" value="1"/>
</dbReference>
<dbReference type="SUPFAM" id="SSF51126">
    <property type="entry name" value="Pectin lyase-like"/>
    <property type="match status" value="1"/>
</dbReference>
<feature type="region of interest" description="Disordered" evidence="3">
    <location>
        <begin position="1036"/>
        <end position="1056"/>
    </location>
</feature>
<dbReference type="SUPFAM" id="SSF48208">
    <property type="entry name" value="Six-hairpin glycosidases"/>
    <property type="match status" value="1"/>
</dbReference>
<evidence type="ECO:0000259" key="7">
    <source>
        <dbReference type="Pfam" id="PF21307"/>
    </source>
</evidence>
<dbReference type="KEGG" id="mpec:B9O19_01681"/>
<dbReference type="Pfam" id="PF21307">
    <property type="entry name" value="Glyco_hydro_95_C"/>
    <property type="match status" value="1"/>
</dbReference>
<dbReference type="GO" id="GO:0042545">
    <property type="term" value="P:cell wall modification"/>
    <property type="evidence" value="ECO:0007669"/>
    <property type="project" value="InterPro"/>
</dbReference>
<keyword evidence="4" id="KW-0732">Signal</keyword>
<evidence type="ECO:0000313" key="9">
    <source>
        <dbReference type="EMBL" id="AUO19837.1"/>
    </source>
</evidence>
<dbReference type="InterPro" id="IPR054363">
    <property type="entry name" value="GH95_cat"/>
</dbReference>
<dbReference type="Proteomes" id="UP000235589">
    <property type="component" value="Chromosome"/>
</dbReference>
<proteinExistence type="predicted"/>
<dbReference type="PANTHER" id="PTHR31084:SF0">
    <property type="entry name" value="ALPHA-L-FUCOSIDASE 2"/>
    <property type="match status" value="1"/>
</dbReference>
<dbReference type="Pfam" id="PF22124">
    <property type="entry name" value="Glyco_hydro_95_cat"/>
    <property type="match status" value="1"/>
</dbReference>
<reference evidence="9 10" key="1">
    <citation type="submission" date="2017-04" db="EMBL/GenBank/DDBJ databases">
        <title>Monoglobus pectinilyticus 14 draft genome.</title>
        <authorList>
            <person name="Kim C."/>
            <person name="Rosendale D.I."/>
            <person name="Kelly W.J."/>
            <person name="Tannock G.W."/>
            <person name="Patchett M.L."/>
            <person name="Jordens J.Z."/>
        </authorList>
    </citation>
    <scope>NUCLEOTIDE SEQUENCE [LARGE SCALE GENOMIC DNA]</scope>
    <source>
        <strain evidence="9 10">14</strain>
    </source>
</reference>
<dbReference type="PANTHER" id="PTHR31084">
    <property type="entry name" value="ALPHA-L-FUCOSIDASE 2"/>
    <property type="match status" value="1"/>
</dbReference>
<feature type="signal peptide" evidence="4">
    <location>
        <begin position="1"/>
        <end position="22"/>
    </location>
</feature>
<accession>A0A2K9P3J8</accession>
<dbReference type="OrthoDB" id="8660908at2"/>
<name>A0A2K9P3J8_9FIRM</name>
<gene>
    <name evidence="9" type="ORF">B9O19_01681</name>
</gene>
<dbReference type="Gene3D" id="2.160.20.10">
    <property type="entry name" value="Single-stranded right-handed beta-helix, Pectin lyase-like"/>
    <property type="match status" value="1"/>
</dbReference>
<feature type="domain" description="Glycosyl hydrolase family 95 catalytic" evidence="8">
    <location>
        <begin position="436"/>
        <end position="927"/>
    </location>
</feature>
<feature type="domain" description="Alpha fucosidase A-like C-terminal" evidence="7">
    <location>
        <begin position="929"/>
        <end position="1026"/>
    </location>
</feature>
<keyword evidence="2" id="KW-0063">Aspartyl esterase</keyword>
<evidence type="ECO:0000256" key="2">
    <source>
        <dbReference type="ARBA" id="ARBA00023085"/>
    </source>
</evidence>
<organism evidence="9 10">
    <name type="scientific">Monoglobus pectinilyticus</name>
    <dbReference type="NCBI Taxonomy" id="1981510"/>
    <lineage>
        <taxon>Bacteria</taxon>
        <taxon>Bacillati</taxon>
        <taxon>Bacillota</taxon>
        <taxon>Clostridia</taxon>
        <taxon>Monoglobales</taxon>
        <taxon>Monoglobaceae</taxon>
        <taxon>Monoglobus</taxon>
    </lineage>
</organism>
<dbReference type="Pfam" id="PF14498">
    <property type="entry name" value="Glyco_hyd_65N_2"/>
    <property type="match status" value="2"/>
</dbReference>
<dbReference type="Pfam" id="PF01095">
    <property type="entry name" value="Pectinesterase"/>
    <property type="match status" value="1"/>
</dbReference>
<evidence type="ECO:0000313" key="10">
    <source>
        <dbReference type="Proteomes" id="UP000235589"/>
    </source>
</evidence>
<dbReference type="EMBL" id="CP020991">
    <property type="protein sequence ID" value="AUO19837.1"/>
    <property type="molecule type" value="Genomic_DNA"/>
</dbReference>
<evidence type="ECO:0000256" key="4">
    <source>
        <dbReference type="SAM" id="SignalP"/>
    </source>
</evidence>
<evidence type="ECO:0000256" key="3">
    <source>
        <dbReference type="SAM" id="MobiDB-lite"/>
    </source>
</evidence>
<sequence length="1999" mass="219463">MFKRLGALVMSVMMLGSSMAAAAAADVNLEGYPSQKGYDPETVMWTDNPIENVLAETGIYGNAAEVNPNADSKSNVSMQNPYAANGDKFTGWAYSEFCWTNSYPIGNGRMAGMVAGGIDKEVIQINEDTCWDGSPYGTLKDENGNTLTKISQTANAEKISVENPTSGSIKDDWKYFRGANADGTPAEIGSAVAIVGDETFRTKFPDFANKSISYQSLNIDNSKEQQAVQDRWSMERMVEETFLGSPNRQRAYKSFVEVYLDFGQHHEQAENYVKRLDMKTGVVTVEYDYHGEHYKRESFASYPDQVVATHVESTEELNFLAELHTYHNQKTDYYKYEKISDNEVKLTASVYNGSKDDNEPGTVNAIRFEAHMFLDGDKDTRFAVAKDNTSVSVVGGNSADIYVVGATNYVDYLNLDNTKPGKDCDKYSANVKKRTYSEIKARHIADFKEQFDKTDLTIQNDTEYADEYSNTPTEKRIRKDIDGKSGFLTGADSSLEKANANGVYSTYSEGDNQLATLDFNYGKYLIISGSRAGREATGSDEIDIPESQPLNLTGKWNAALSASWNGKYTININTEMNYWAAQPLGLDVCEQPLIDTFDDLAQSGSITAAYQYGITNDRGDDQYKPGDPWVMHHNYDLWRGTQPIDNATAGLWPTGGVWLLDHAWQYYNFNKDTEYLAEVYPYMVGAAKFFTQFLVVDPKTGYLVTAASCSPEQGGVQPGPAMDTQLVRNLYDMVQKASEILGKTSENAELLAKINEQMPSSYLADEKGKIAPNIIDDAGLIREWVRGDVSFDISSGNATWQVINPFTNEKTGVYDHTASNNGSHRHCSNLWEMYPGTHLSAYSENENEQKIFKAFQDSTTARGAGSGQGWGVAWRISLNARALYGDTSSKMLEQLFTTRTSPNLFDQHPNFQIDGNYGITAGVIEMLIQSHDGTINLLPAIPERWKTGSFKGFNTREGATVDLKWDNNVPREAVIHAKENKEMKIRSEYAANAEIFDANGNKVEAKLSSDNTLLSFTAAEGQDYTIKNFGNELNPTSVPEPTEQPIKGSPVPSNTPVPTLAPNVPHVYDINASYYENDKLCVDVTYNGTESEPKAKVLIGTYDSQNQEELINSSEYDITGSNRYEFDYAKPQDGQFVKIYVWDGTNSITPLSGVGTIGEKPVPTIEPTNAPTDKPVPTTDPARTITVDGSKESEPAAGTYKTIREAVAAVSANPPSNEESRIYINVVPGTYREQVVINVPYITLQKQPNSQGEVKLTWYYGTNTLYDSCDESGYYNPDVIDGGVTKNAPKDWGPALVVKENGDNFACEGLYLENSFNEYYTQEELNEYMAPAEGSFDRGAWLNEQLNNGVDDETINGWIQSRSPIIKDTKPSLRERAAAINTKADRIVFKNCTIMSKQDTMGINNDRIYFENCKIGGTVDYICGSATAVFNNCELYWNAGPIKETSKSTDTDSGYITAPSQSTQKGYVFYNCKVTGSETATAGAFGRPWNPNGEAIYINTKIGTSSRPGYNAKSLISESGWATMSDNPPENARFGEFGSTDIKGYPIQISGDLRQSKLLDEWTMLEYNPYSYTCGTDGWDPSGTAEDYKSVNSVAEATNVEIPEGTSTEVVLPSAPNGYEFSWASESEYAVVSEDGTKIIVTRPASGEKPIETEIILYVRNADANAIGTKAVIPVTINPTTDKENVFEVNGTVTSTSGAPETDIPISVKLYKGKAVIKTASAIIKAGTTSASYKAEGIPVGDYKLVIDAESSDYKVTVPADGTVEISGAKGDIKMVDSSVGKLTHTVLNITTDPTAIGSGASVVNNNGSYTVSSPSGTSDGAYWNLSKLAEGVKTSDSVTVSYTVTFSADKPYKQDDMGCMIDVLSGIPGTLNKNANPIRINRVNMGRWDQMNMLDFAQASRSGSQDTEHQWLKCAGEGIAKNSYKPQSVKVVTDFKNRVMTASAKVTEAASWNDYTFTGFPEEADVDRENMCLAVYPGSAGANNYVISDITVEFTEFK</sequence>
<evidence type="ECO:0000259" key="5">
    <source>
        <dbReference type="Pfam" id="PF01095"/>
    </source>
</evidence>
<feature type="domain" description="Glycosyl hydrolase family 95 N-terminal" evidence="6">
    <location>
        <begin position="98"/>
        <end position="158"/>
    </location>
</feature>
<keyword evidence="10" id="KW-1185">Reference proteome</keyword>
<dbReference type="GeneID" id="98063070"/>
<feature type="domain" description="Glycosyl hydrolase family 95 N-terminal" evidence="6">
    <location>
        <begin position="233"/>
        <end position="411"/>
    </location>
</feature>
<keyword evidence="9" id="KW-0326">Glycosidase</keyword>
<dbReference type="RefSeq" id="WP_102366006.1">
    <property type="nucleotide sequence ID" value="NZ_CP020991.1"/>
</dbReference>
<feature type="region of interest" description="Disordered" evidence="3">
    <location>
        <begin position="1164"/>
        <end position="1194"/>
    </location>
</feature>
<dbReference type="InterPro" id="IPR011050">
    <property type="entry name" value="Pectin_lyase_fold/virulence"/>
</dbReference>
<dbReference type="InterPro" id="IPR012334">
    <property type="entry name" value="Pectin_lyas_fold"/>
</dbReference>
<dbReference type="InterPro" id="IPR000070">
    <property type="entry name" value="Pectinesterase_cat"/>
</dbReference>
<dbReference type="GO" id="GO:0005975">
    <property type="term" value="P:carbohydrate metabolic process"/>
    <property type="evidence" value="ECO:0007669"/>
    <property type="project" value="InterPro"/>
</dbReference>
<dbReference type="Gene3D" id="1.50.10.10">
    <property type="match status" value="1"/>
</dbReference>
<dbReference type="InterPro" id="IPR008928">
    <property type="entry name" value="6-hairpin_glycosidase_sf"/>
</dbReference>
<dbReference type="InterPro" id="IPR012341">
    <property type="entry name" value="6hp_glycosidase-like_sf"/>
</dbReference>
<evidence type="ECO:0000259" key="6">
    <source>
        <dbReference type="Pfam" id="PF14498"/>
    </source>
</evidence>
<dbReference type="InterPro" id="IPR049053">
    <property type="entry name" value="AFCA-like_C"/>
</dbReference>